<accession>A0A9K3P896</accession>
<reference evidence="3" key="2">
    <citation type="submission" date="2021-04" db="EMBL/GenBank/DDBJ databases">
        <authorList>
            <person name="Podell S."/>
        </authorList>
    </citation>
    <scope>NUCLEOTIDE SEQUENCE</scope>
    <source>
        <strain evidence="3">Hildebrandi</strain>
    </source>
</reference>
<keyword evidence="1" id="KW-1133">Transmembrane helix</keyword>
<name>A0A9K3P896_9STRA</name>
<dbReference type="AlphaFoldDB" id="A0A9K3P896"/>
<dbReference type="OrthoDB" id="418495at2759"/>
<dbReference type="PANTHER" id="PTHR45694">
    <property type="entry name" value="GLUTAREDOXIN 2"/>
    <property type="match status" value="1"/>
</dbReference>
<dbReference type="PROSITE" id="PS00195">
    <property type="entry name" value="GLUTAREDOXIN_1"/>
    <property type="match status" value="1"/>
</dbReference>
<keyword evidence="1" id="KW-0812">Transmembrane</keyword>
<dbReference type="PANTHER" id="PTHR45694:SF18">
    <property type="entry name" value="GLUTAREDOXIN-1-RELATED"/>
    <property type="match status" value="1"/>
</dbReference>
<reference evidence="3" key="1">
    <citation type="journal article" date="2021" name="Sci. Rep.">
        <title>Diploid genomic architecture of Nitzschia inconspicua, an elite biomass production diatom.</title>
        <authorList>
            <person name="Oliver A."/>
            <person name="Podell S."/>
            <person name="Pinowska A."/>
            <person name="Traller J.C."/>
            <person name="Smith S.R."/>
            <person name="McClure R."/>
            <person name="Beliaev A."/>
            <person name="Bohutskyi P."/>
            <person name="Hill E.A."/>
            <person name="Rabines A."/>
            <person name="Zheng H."/>
            <person name="Allen L.Z."/>
            <person name="Kuo A."/>
            <person name="Grigoriev I.V."/>
            <person name="Allen A.E."/>
            <person name="Hazlebeck D."/>
            <person name="Allen E.E."/>
        </authorList>
    </citation>
    <scope>NUCLEOTIDE SEQUENCE</scope>
    <source>
        <strain evidence="3">Hildebrandi</strain>
    </source>
</reference>
<dbReference type="CDD" id="cd03419">
    <property type="entry name" value="GRX_GRXh_1_2_like"/>
    <property type="match status" value="1"/>
</dbReference>
<dbReference type="GO" id="GO:0034599">
    <property type="term" value="P:cellular response to oxidative stress"/>
    <property type="evidence" value="ECO:0007669"/>
    <property type="project" value="TreeGrafter"/>
</dbReference>
<evidence type="ECO:0000313" key="3">
    <source>
        <dbReference type="EMBL" id="KAG7338098.1"/>
    </source>
</evidence>
<dbReference type="PROSITE" id="PS51354">
    <property type="entry name" value="GLUTAREDOXIN_2"/>
    <property type="match status" value="1"/>
</dbReference>
<gene>
    <name evidence="4" type="ORF">IV203_016974</name>
    <name evidence="3" type="ORF">IV203_017514</name>
</gene>
<evidence type="ECO:0000313" key="5">
    <source>
        <dbReference type="Proteomes" id="UP000693970"/>
    </source>
</evidence>
<feature type="transmembrane region" description="Helical" evidence="1">
    <location>
        <begin position="12"/>
        <end position="34"/>
    </location>
</feature>
<dbReference type="EMBL" id="JAGRRH010000065">
    <property type="protein sequence ID" value="KAG7338098.1"/>
    <property type="molecule type" value="Genomic_DNA"/>
</dbReference>
<feature type="domain" description="Glutaredoxin" evidence="2">
    <location>
        <begin position="101"/>
        <end position="163"/>
    </location>
</feature>
<organism evidence="3 5">
    <name type="scientific">Nitzschia inconspicua</name>
    <dbReference type="NCBI Taxonomy" id="303405"/>
    <lineage>
        <taxon>Eukaryota</taxon>
        <taxon>Sar</taxon>
        <taxon>Stramenopiles</taxon>
        <taxon>Ochrophyta</taxon>
        <taxon>Bacillariophyta</taxon>
        <taxon>Bacillariophyceae</taxon>
        <taxon>Bacillariophycidae</taxon>
        <taxon>Bacillariales</taxon>
        <taxon>Bacillariaceae</taxon>
        <taxon>Nitzschia</taxon>
    </lineage>
</organism>
<dbReference type="EMBL" id="JAGRRH010000020">
    <property type="protein sequence ID" value="KAG7348269.1"/>
    <property type="molecule type" value="Genomic_DNA"/>
</dbReference>
<dbReference type="InterPro" id="IPR011767">
    <property type="entry name" value="GLR_AS"/>
</dbReference>
<sequence>MCDPRTTAPKGLFRRVVSTVAVGVLALLASMPVIDAFVRPSLITLGKSHITSSPSSSSSTQVGLMNFLNNGKKALVKSLAGEYDATAIQTRINGLIDDNPVLMFSFTTCPFCIKAKQVLDDLEAKYTVIELDTDPDGKSIRAEMADFVGRTSVPAIWIAGQFVGGCNDGPMGGLVKLNDSGKLDGMLREVGAL</sequence>
<dbReference type="Pfam" id="PF00462">
    <property type="entry name" value="Glutaredoxin"/>
    <property type="match status" value="1"/>
</dbReference>
<dbReference type="InterPro" id="IPR002109">
    <property type="entry name" value="Glutaredoxin"/>
</dbReference>
<keyword evidence="5" id="KW-1185">Reference proteome</keyword>
<comment type="caution">
    <text evidence="3">The sequence shown here is derived from an EMBL/GenBank/DDBJ whole genome shotgun (WGS) entry which is preliminary data.</text>
</comment>
<dbReference type="GO" id="GO:0015038">
    <property type="term" value="F:glutathione disulfide oxidoreductase activity"/>
    <property type="evidence" value="ECO:0007669"/>
    <property type="project" value="TreeGrafter"/>
</dbReference>
<evidence type="ECO:0000259" key="2">
    <source>
        <dbReference type="Pfam" id="PF00462"/>
    </source>
</evidence>
<dbReference type="Proteomes" id="UP000693970">
    <property type="component" value="Unassembled WGS sequence"/>
</dbReference>
<proteinExistence type="predicted"/>
<keyword evidence="1" id="KW-0472">Membrane</keyword>
<dbReference type="GO" id="GO:0005737">
    <property type="term" value="C:cytoplasm"/>
    <property type="evidence" value="ECO:0007669"/>
    <property type="project" value="TreeGrafter"/>
</dbReference>
<evidence type="ECO:0000313" key="4">
    <source>
        <dbReference type="EMBL" id="KAG7348269.1"/>
    </source>
</evidence>
<protein>
    <submittedName>
        <fullName evidence="3">Dithiol-glutaredoxin protein</fullName>
    </submittedName>
</protein>
<evidence type="ECO:0000256" key="1">
    <source>
        <dbReference type="SAM" id="Phobius"/>
    </source>
</evidence>